<dbReference type="Proteomes" id="UP001165427">
    <property type="component" value="Unassembled WGS sequence"/>
</dbReference>
<accession>A0AA41R7Z6</accession>
<gene>
    <name evidence="1" type="ORF">MRX98_21875</name>
</gene>
<protein>
    <submittedName>
        <fullName evidence="1">Uncharacterized protein</fullName>
    </submittedName>
</protein>
<proteinExistence type="predicted"/>
<feature type="non-terminal residue" evidence="1">
    <location>
        <position position="169"/>
    </location>
</feature>
<keyword evidence="2" id="KW-1185">Reference proteome</keyword>
<dbReference type="RefSeq" id="WP_246915328.1">
    <property type="nucleotide sequence ID" value="NZ_JALJRB010000091.1"/>
</dbReference>
<name>A0AA41R7Z6_9BACT</name>
<reference evidence="1" key="1">
    <citation type="submission" date="2022-04" db="EMBL/GenBank/DDBJ databases">
        <title>Desulfatitalea alkaliphila sp. nov., a novel anaerobic sulfate-reducing bacterium isolated from terrestrial mud volcano, Taman Peninsula, Russia.</title>
        <authorList>
            <person name="Khomyakova M.A."/>
            <person name="Merkel A.Y."/>
            <person name="Slobodkin A.I."/>
        </authorList>
    </citation>
    <scope>NUCLEOTIDE SEQUENCE</scope>
    <source>
        <strain evidence="1">M08but</strain>
    </source>
</reference>
<evidence type="ECO:0000313" key="2">
    <source>
        <dbReference type="Proteomes" id="UP001165427"/>
    </source>
</evidence>
<dbReference type="AlphaFoldDB" id="A0AA41R7Z6"/>
<dbReference type="EMBL" id="JALJRB010000091">
    <property type="protein sequence ID" value="MCJ8503238.1"/>
    <property type="molecule type" value="Genomic_DNA"/>
</dbReference>
<evidence type="ECO:0000313" key="1">
    <source>
        <dbReference type="EMBL" id="MCJ8503238.1"/>
    </source>
</evidence>
<comment type="caution">
    <text evidence="1">The sequence shown here is derived from an EMBL/GenBank/DDBJ whole genome shotgun (WGS) entry which is preliminary data.</text>
</comment>
<organism evidence="1 2">
    <name type="scientific">Desulfatitalea alkaliphila</name>
    <dbReference type="NCBI Taxonomy" id="2929485"/>
    <lineage>
        <taxon>Bacteria</taxon>
        <taxon>Pseudomonadati</taxon>
        <taxon>Thermodesulfobacteriota</taxon>
        <taxon>Desulfobacteria</taxon>
        <taxon>Desulfobacterales</taxon>
        <taxon>Desulfosarcinaceae</taxon>
        <taxon>Desulfatitalea</taxon>
    </lineage>
</organism>
<sequence>MADLDGQRLNSDNAGVFLFAPFLRQLDIGAIARAAGLPGTKIIPATNYLLSFLALKLIGNERYAHVGDHAFDPALGLFAGLNALPKCTAMSTYSYSLDEMQIVNLQKQFIQNASKLGLYDGTLVNLDFHTVPHFGEQSVLEKHWAGARGKRMKGALTLFCQDSESKLIL</sequence>